<feature type="coiled-coil region" evidence="1">
    <location>
        <begin position="40"/>
        <end position="81"/>
    </location>
</feature>
<dbReference type="PROSITE" id="PS50096">
    <property type="entry name" value="IQ"/>
    <property type="match status" value="2"/>
</dbReference>
<dbReference type="SMART" id="SM00015">
    <property type="entry name" value="IQ"/>
    <property type="match status" value="4"/>
</dbReference>
<dbReference type="Gene3D" id="1.20.5.190">
    <property type="match status" value="1"/>
</dbReference>
<evidence type="ECO:0000256" key="2">
    <source>
        <dbReference type="SAM" id="MobiDB-lite"/>
    </source>
</evidence>
<protein>
    <submittedName>
        <fullName evidence="3">Uncharacterized protein</fullName>
    </submittedName>
</protein>
<reference evidence="3" key="1">
    <citation type="submission" date="2021-01" db="EMBL/GenBank/DDBJ databases">
        <authorList>
            <person name="Corre E."/>
            <person name="Pelletier E."/>
            <person name="Niang G."/>
            <person name="Scheremetjew M."/>
            <person name="Finn R."/>
            <person name="Kale V."/>
            <person name="Holt S."/>
            <person name="Cochrane G."/>
            <person name="Meng A."/>
            <person name="Brown T."/>
            <person name="Cohen L."/>
        </authorList>
    </citation>
    <scope>NUCLEOTIDE SEQUENCE</scope>
    <source>
        <strain evidence="3">Pop2</strain>
    </source>
</reference>
<keyword evidence="1" id="KW-0175">Coiled coil</keyword>
<dbReference type="InterPro" id="IPR000048">
    <property type="entry name" value="IQ_motif_EF-hand-BS"/>
</dbReference>
<dbReference type="EMBL" id="HBGN01026237">
    <property type="protein sequence ID" value="CAD9341600.1"/>
    <property type="molecule type" value="Transcribed_RNA"/>
</dbReference>
<feature type="region of interest" description="Disordered" evidence="2">
    <location>
        <begin position="423"/>
        <end position="516"/>
    </location>
</feature>
<evidence type="ECO:0000313" key="3">
    <source>
        <dbReference type="EMBL" id="CAD9341600.1"/>
    </source>
</evidence>
<organism evidence="3">
    <name type="scientific">Ditylum brightwellii</name>
    <dbReference type="NCBI Taxonomy" id="49249"/>
    <lineage>
        <taxon>Eukaryota</taxon>
        <taxon>Sar</taxon>
        <taxon>Stramenopiles</taxon>
        <taxon>Ochrophyta</taxon>
        <taxon>Bacillariophyta</taxon>
        <taxon>Mediophyceae</taxon>
        <taxon>Lithodesmiophycidae</taxon>
        <taxon>Lithodesmiales</taxon>
        <taxon>Lithodesmiaceae</taxon>
        <taxon>Ditylum</taxon>
    </lineage>
</organism>
<gene>
    <name evidence="3" type="ORF">DBRI1063_LOCUS16859</name>
</gene>
<feature type="compositionally biased region" description="Basic and acidic residues" evidence="2">
    <location>
        <begin position="262"/>
        <end position="274"/>
    </location>
</feature>
<sequence length="539" mass="62926">MDFISDARNLNSDLGRHVKKCSFSSSLSGRFYKNSSLENHMASERKVAMMKEKKRQLQKALKMEDKKIKILEEKLKEKEYKRNEEIMLRLQMKRAATLLQTSVRRHRAMEMLEMMKIEAEIVRFVVLFCQAAFRGRKGRHKVNGMRRKIMQQRKENYASVRIQTLARKRIARTLLQKRYRTLVLRKEKAATRIQSIERGRSCRYRLIVETNVKIKKQNAATLIQSRFRGVRGRRIVREKRDKKKFMLQTKLENDDDSACSSRKQDRIPIHERRYSSYSVGPERRGSLSSKSSKLKRNIISLSRGEEETTPRFHNGDRKNFTTGEEIADPDRNKRNSHRRHSIDATFNRNRTEADDVTTDHNKTKNTPEKVALARQKAAARVAEVERKARIAEMKKIETAIAASERKAALEEKRRELMRIEQKKRQELQKQKQQQQPPQPDDANEENARTKVKVSLNNPKGDKKSHVMNEKRSPAKVQNTNNIDVDLNSTENDESKTNNETHTYGTNTATISNEEGKSSFVPVFDTTFEDDFSENEDDLS</sequence>
<feature type="compositionally biased region" description="Basic and acidic residues" evidence="2">
    <location>
        <begin position="303"/>
        <end position="319"/>
    </location>
</feature>
<proteinExistence type="predicted"/>
<feature type="compositionally biased region" description="Low complexity" evidence="2">
    <location>
        <begin position="286"/>
        <end position="302"/>
    </location>
</feature>
<feature type="compositionally biased region" description="Polar residues" evidence="2">
    <location>
        <begin position="499"/>
        <end position="512"/>
    </location>
</feature>
<feature type="compositionally biased region" description="Basic and acidic residues" evidence="2">
    <location>
        <begin position="459"/>
        <end position="472"/>
    </location>
</feature>
<evidence type="ECO:0000256" key="1">
    <source>
        <dbReference type="SAM" id="Coils"/>
    </source>
</evidence>
<feature type="region of interest" description="Disordered" evidence="2">
    <location>
        <begin position="252"/>
        <end position="339"/>
    </location>
</feature>
<dbReference type="AlphaFoldDB" id="A0A7S2EK16"/>
<feature type="compositionally biased region" description="Polar residues" evidence="2">
    <location>
        <begin position="475"/>
        <end position="489"/>
    </location>
</feature>
<name>A0A7S2EK16_9STRA</name>
<accession>A0A7S2EK16</accession>